<dbReference type="SUPFAM" id="SSF56784">
    <property type="entry name" value="HAD-like"/>
    <property type="match status" value="1"/>
</dbReference>
<gene>
    <name evidence="9" type="ORF">AUL39_05500</name>
</gene>
<dbReference type="SUPFAM" id="SSF81660">
    <property type="entry name" value="Metal cation-transporting ATPase, ATP-binding domain N"/>
    <property type="match status" value="1"/>
</dbReference>
<reference evidence="9 10" key="1">
    <citation type="submission" date="2015-12" db="EMBL/GenBank/DDBJ databases">
        <title>Draft Genome Sequence of Olsenella scatoligenes SK9K4T; a Producer of 3-Methylindole- (skatole) and 4-Methylphenol- (p-cresol) Isolated from Pig Feces.</title>
        <authorList>
            <person name="Li X."/>
            <person name="Borg B."/>
            <person name="Canibe N."/>
        </authorList>
    </citation>
    <scope>NUCLEOTIDE SEQUENCE [LARGE SCALE GENOMIC DNA]</scope>
    <source>
        <strain evidence="9 10">SK9K4</strain>
    </source>
</reference>
<evidence type="ECO:0000259" key="8">
    <source>
        <dbReference type="Pfam" id="PF00122"/>
    </source>
</evidence>
<protein>
    <submittedName>
        <fullName evidence="9">Haloacid dehalogenase</fullName>
    </submittedName>
</protein>
<feature type="compositionally biased region" description="Low complexity" evidence="6">
    <location>
        <begin position="1"/>
        <end position="15"/>
    </location>
</feature>
<dbReference type="Proteomes" id="UP000054078">
    <property type="component" value="Unassembled WGS sequence"/>
</dbReference>
<sequence>MARDTTSATNETPTTNVEGLSSAEVEERIAAGKTNANTDVKTKTVRQILAEHTFTLFNGVNVGMAILVAITGQWRNLLFMGVVICNLVIGIFQEIRAKRMVDKLSILTEKRVRVKRDGQVVELLPSELVLDDCILLAHGEQVPADSVVLRGQVQMDESLLTGESRPVPKGPGDTLLSGSFIDSGDLLARVTKVGQEGYAARINAEAKYVKPVHSQILDSLRVIIRLGTYALFPLGIGLFLRTLFMDSATLNDAILSAVAAVVGMIPQGLVLLTSSILAIATTRLASRKVLVQQTYCVETLARVDTLCLDKTGTITTGRMEVSRVEPAPCHTLSEVDKALAEVVRASEGDANDTAQALLAYANKAGVERGGAPLRVVPFNSRRKCSGCVTSEGQALVLGAARFVLDETGVAQATDLAAGFDPCERVLVVCEVTGFDAEGAPLGKASLLGVVGIQDELRATAPQTMRYFIEQGVDLRVISGDDPTTVSAIAARAGVPHAEQAVDATTLKTDEDLAAAARRYHVFGRVTPEQKRSLVRALRADGHVVAMTGDGVNDVLALREADCSISVASGSAAARNVSEIVLADNDFSHMPEVVAEGRRSINNLQRSASLFLVKTVYTAVLALVCIIFPPYPFIPIQMSLISAAIIGIPSFVLALEPNHDRVSGGFLGHVLARSLPASAGITVALVVALAAERIMPMTFAQTSTVCMLLVAIVGIRLIWRISQPLTPLRTALLVTVGAIVAVGCTVFGAFFKVAPLTPSMCVLVVVAGTLSCVLFDTLFNRSIALANAGGGIARLADRLEETHVTHRRNVKHQGV</sequence>
<evidence type="ECO:0000313" key="9">
    <source>
        <dbReference type="EMBL" id="KUH58453.1"/>
    </source>
</evidence>
<evidence type="ECO:0000256" key="3">
    <source>
        <dbReference type="ARBA" id="ARBA00022967"/>
    </source>
</evidence>
<evidence type="ECO:0000256" key="1">
    <source>
        <dbReference type="ARBA" id="ARBA00004651"/>
    </source>
</evidence>
<dbReference type="Pfam" id="PF00122">
    <property type="entry name" value="E1-E2_ATPase"/>
    <property type="match status" value="1"/>
</dbReference>
<dbReference type="Gene3D" id="1.20.1110.10">
    <property type="entry name" value="Calcium-transporting ATPase, transmembrane domain"/>
    <property type="match status" value="1"/>
</dbReference>
<accession>A0A117J4T8</accession>
<dbReference type="SFLD" id="SFLDS00003">
    <property type="entry name" value="Haloacid_Dehalogenase"/>
    <property type="match status" value="1"/>
</dbReference>
<feature type="transmembrane region" description="Helical" evidence="7">
    <location>
        <begin position="222"/>
        <end position="241"/>
    </location>
</feature>
<dbReference type="SUPFAM" id="SSF81653">
    <property type="entry name" value="Calcium ATPase, transduction domain A"/>
    <property type="match status" value="1"/>
</dbReference>
<dbReference type="Gene3D" id="3.40.50.1000">
    <property type="entry name" value="HAD superfamily/HAD-like"/>
    <property type="match status" value="1"/>
</dbReference>
<dbReference type="Gene3D" id="2.70.150.10">
    <property type="entry name" value="Calcium-transporting ATPase, cytoplasmic transduction domain A"/>
    <property type="match status" value="1"/>
</dbReference>
<dbReference type="OrthoDB" id="9814270at2"/>
<dbReference type="GO" id="GO:0005524">
    <property type="term" value="F:ATP binding"/>
    <property type="evidence" value="ECO:0007669"/>
    <property type="project" value="InterPro"/>
</dbReference>
<dbReference type="SUPFAM" id="SSF81665">
    <property type="entry name" value="Calcium ATPase, transmembrane domain M"/>
    <property type="match status" value="1"/>
</dbReference>
<feature type="region of interest" description="Disordered" evidence="6">
    <location>
        <begin position="1"/>
        <end position="21"/>
    </location>
</feature>
<dbReference type="GO" id="GO:0005886">
    <property type="term" value="C:plasma membrane"/>
    <property type="evidence" value="ECO:0007669"/>
    <property type="project" value="UniProtKB-SubCell"/>
</dbReference>
<organism evidence="9 10">
    <name type="scientific">Tractidigestivibacter scatoligenes</name>
    <name type="common">Olsenella scatoligenes</name>
    <dbReference type="NCBI Taxonomy" id="1299998"/>
    <lineage>
        <taxon>Bacteria</taxon>
        <taxon>Bacillati</taxon>
        <taxon>Actinomycetota</taxon>
        <taxon>Coriobacteriia</taxon>
        <taxon>Coriobacteriales</taxon>
        <taxon>Atopobiaceae</taxon>
        <taxon>Tractidigestivibacter</taxon>
    </lineage>
</organism>
<keyword evidence="3" id="KW-1278">Translocase</keyword>
<dbReference type="GO" id="GO:0016887">
    <property type="term" value="F:ATP hydrolysis activity"/>
    <property type="evidence" value="ECO:0007669"/>
    <property type="project" value="InterPro"/>
</dbReference>
<feature type="transmembrane region" description="Helical" evidence="7">
    <location>
        <begin position="730"/>
        <end position="750"/>
    </location>
</feature>
<feature type="transmembrane region" description="Helical" evidence="7">
    <location>
        <begin position="77"/>
        <end position="95"/>
    </location>
</feature>
<feature type="transmembrane region" description="Helical" evidence="7">
    <location>
        <begin position="253"/>
        <end position="280"/>
    </location>
</feature>
<dbReference type="SFLD" id="SFLDF00027">
    <property type="entry name" value="p-type_atpase"/>
    <property type="match status" value="1"/>
</dbReference>
<dbReference type="InterPro" id="IPR036412">
    <property type="entry name" value="HAD-like_sf"/>
</dbReference>
<dbReference type="NCBIfam" id="TIGR01494">
    <property type="entry name" value="ATPase_P-type"/>
    <property type="match status" value="2"/>
</dbReference>
<keyword evidence="5 7" id="KW-0472">Membrane</keyword>
<name>A0A117J4T8_TRASO</name>
<dbReference type="InterPro" id="IPR001757">
    <property type="entry name" value="P_typ_ATPase"/>
</dbReference>
<dbReference type="RefSeq" id="WP_059054515.1">
    <property type="nucleotide sequence ID" value="NZ_LOJF01000009.1"/>
</dbReference>
<dbReference type="InterPro" id="IPR018303">
    <property type="entry name" value="ATPase_P-typ_P_site"/>
</dbReference>
<feature type="transmembrane region" description="Helical" evidence="7">
    <location>
        <begin position="696"/>
        <end position="718"/>
    </location>
</feature>
<dbReference type="PRINTS" id="PR00119">
    <property type="entry name" value="CATATPASE"/>
</dbReference>
<dbReference type="InterPro" id="IPR059000">
    <property type="entry name" value="ATPase_P-type_domA"/>
</dbReference>
<comment type="subcellular location">
    <subcellularLocation>
        <location evidence="1">Cell membrane</location>
        <topology evidence="1">Multi-pass membrane protein</topology>
    </subcellularLocation>
</comment>
<keyword evidence="4 7" id="KW-1133">Transmembrane helix</keyword>
<dbReference type="AlphaFoldDB" id="A0A117J4T8"/>
<feature type="domain" description="P-type ATPase A" evidence="8">
    <location>
        <begin position="107"/>
        <end position="204"/>
    </location>
</feature>
<dbReference type="InterPro" id="IPR008250">
    <property type="entry name" value="ATPase_P-typ_transduc_dom_A_sf"/>
</dbReference>
<evidence type="ECO:0000256" key="5">
    <source>
        <dbReference type="ARBA" id="ARBA00023136"/>
    </source>
</evidence>
<dbReference type="SFLD" id="SFLDG00002">
    <property type="entry name" value="C1.7:_P-type_atpase_like"/>
    <property type="match status" value="1"/>
</dbReference>
<feature type="transmembrane region" description="Helical" evidence="7">
    <location>
        <begin position="53"/>
        <end position="71"/>
    </location>
</feature>
<evidence type="ECO:0000313" key="10">
    <source>
        <dbReference type="Proteomes" id="UP000054078"/>
    </source>
</evidence>
<keyword evidence="2 7" id="KW-0812">Transmembrane</keyword>
<evidence type="ECO:0000256" key="2">
    <source>
        <dbReference type="ARBA" id="ARBA00022692"/>
    </source>
</evidence>
<feature type="transmembrane region" description="Helical" evidence="7">
    <location>
        <begin position="635"/>
        <end position="654"/>
    </location>
</feature>
<proteinExistence type="predicted"/>
<evidence type="ECO:0000256" key="7">
    <source>
        <dbReference type="SAM" id="Phobius"/>
    </source>
</evidence>
<keyword evidence="10" id="KW-1185">Reference proteome</keyword>
<dbReference type="PANTHER" id="PTHR42861">
    <property type="entry name" value="CALCIUM-TRANSPORTING ATPASE"/>
    <property type="match status" value="1"/>
</dbReference>
<dbReference type="InterPro" id="IPR023299">
    <property type="entry name" value="ATPase_P-typ_cyto_dom_N"/>
</dbReference>
<dbReference type="PROSITE" id="PS00154">
    <property type="entry name" value="ATPASE_E1_E2"/>
    <property type="match status" value="1"/>
</dbReference>
<dbReference type="InterPro" id="IPR023214">
    <property type="entry name" value="HAD_sf"/>
</dbReference>
<evidence type="ECO:0000256" key="4">
    <source>
        <dbReference type="ARBA" id="ARBA00022989"/>
    </source>
</evidence>
<dbReference type="Pfam" id="PF00702">
    <property type="entry name" value="Hydrolase"/>
    <property type="match status" value="1"/>
</dbReference>
<dbReference type="Gene3D" id="3.40.1110.10">
    <property type="entry name" value="Calcium-transporting ATPase, cytoplasmic domain N"/>
    <property type="match status" value="1"/>
</dbReference>
<evidence type="ECO:0000256" key="6">
    <source>
        <dbReference type="SAM" id="MobiDB-lite"/>
    </source>
</evidence>
<dbReference type="EMBL" id="LOJF01000009">
    <property type="protein sequence ID" value="KUH58453.1"/>
    <property type="molecule type" value="Genomic_DNA"/>
</dbReference>
<comment type="caution">
    <text evidence="9">The sequence shown here is derived from an EMBL/GenBank/DDBJ whole genome shotgun (WGS) entry which is preliminary data.</text>
</comment>
<feature type="transmembrane region" description="Helical" evidence="7">
    <location>
        <begin position="607"/>
        <end position="629"/>
    </location>
</feature>
<feature type="transmembrane region" description="Helical" evidence="7">
    <location>
        <begin position="666"/>
        <end position="690"/>
    </location>
</feature>
<dbReference type="STRING" id="1299998.AUL39_05500"/>
<dbReference type="InterPro" id="IPR044492">
    <property type="entry name" value="P_typ_ATPase_HD_dom"/>
</dbReference>
<feature type="transmembrane region" description="Helical" evidence="7">
    <location>
        <begin position="756"/>
        <end position="778"/>
    </location>
</feature>
<dbReference type="InterPro" id="IPR023298">
    <property type="entry name" value="ATPase_P-typ_TM_dom_sf"/>
</dbReference>